<evidence type="ECO:0000259" key="1">
    <source>
        <dbReference type="Pfam" id="PF04273"/>
    </source>
</evidence>
<dbReference type="InterPro" id="IPR005939">
    <property type="entry name" value="BLH_phosphatase-like"/>
</dbReference>
<sequence>MDIREITPRYYVAPQIDAKDLSELKAQGFTCVICNRPDEEVPPSHHAVAMEKAAKDAGLDFVINPLTHDTMTDDRLALQRATLEGAKGKVLAYCASGTRSTVAWVLGHADSEPADALLGAAAQGGYHLDALRGRIDFIASQKR</sequence>
<dbReference type="RefSeq" id="WP_209356742.1">
    <property type="nucleotide sequence ID" value="NZ_CP060010.1"/>
</dbReference>
<dbReference type="InterPro" id="IPR029021">
    <property type="entry name" value="Prot-tyrosine_phosphatase-like"/>
</dbReference>
<reference evidence="2" key="1">
    <citation type="submission" date="2020-07" db="EMBL/GenBank/DDBJ databases">
        <title>Genome sequences of bacteria associated with the marine, planktonic diatom Thalassiosira profunda strain ECT2AJA-044.</title>
        <authorList>
            <person name="Gargas C.B."/>
            <person name="Roberts W.R."/>
            <person name="Alverson A.J."/>
        </authorList>
    </citation>
    <scope>NUCLEOTIDE SEQUENCE</scope>
    <source>
        <strain evidence="2">ECT2AJA-044</strain>
    </source>
</reference>
<dbReference type="KEGG" id="cact:HZ995_00465"/>
<protein>
    <submittedName>
        <fullName evidence="2">TIGR01244 family phosphatase</fullName>
    </submittedName>
</protein>
<accession>A0A975EPQ3</accession>
<organism evidence="2 3">
    <name type="scientific">Cognatishimia activa</name>
    <dbReference type="NCBI Taxonomy" id="1715691"/>
    <lineage>
        <taxon>Bacteria</taxon>
        <taxon>Pseudomonadati</taxon>
        <taxon>Pseudomonadota</taxon>
        <taxon>Alphaproteobacteria</taxon>
        <taxon>Rhodobacterales</taxon>
        <taxon>Paracoccaceae</taxon>
        <taxon>Cognatishimia</taxon>
    </lineage>
</organism>
<dbReference type="EMBL" id="CP060010">
    <property type="protein sequence ID" value="QTN36038.1"/>
    <property type="molecule type" value="Genomic_DNA"/>
</dbReference>
<dbReference type="Pfam" id="PF04273">
    <property type="entry name" value="BLH_phosphatase"/>
    <property type="match status" value="1"/>
</dbReference>
<evidence type="ECO:0000313" key="2">
    <source>
        <dbReference type="EMBL" id="QTN36038.1"/>
    </source>
</evidence>
<proteinExistence type="predicted"/>
<dbReference type="SUPFAM" id="SSF52799">
    <property type="entry name" value="(Phosphotyrosine protein) phosphatases II"/>
    <property type="match status" value="1"/>
</dbReference>
<dbReference type="Gene3D" id="3.90.190.10">
    <property type="entry name" value="Protein tyrosine phosphatase superfamily"/>
    <property type="match status" value="1"/>
</dbReference>
<feature type="domain" description="Beta-lactamase hydrolase-like protein phosphatase-like" evidence="1">
    <location>
        <begin position="2"/>
        <end position="109"/>
    </location>
</feature>
<dbReference type="GO" id="GO:0016787">
    <property type="term" value="F:hydrolase activity"/>
    <property type="evidence" value="ECO:0007669"/>
    <property type="project" value="InterPro"/>
</dbReference>
<dbReference type="AlphaFoldDB" id="A0A975EPQ3"/>
<name>A0A975EPQ3_9RHOB</name>
<gene>
    <name evidence="2" type="ORF">HZ995_00465</name>
</gene>
<dbReference type="Proteomes" id="UP000665026">
    <property type="component" value="Chromosome"/>
</dbReference>
<evidence type="ECO:0000313" key="3">
    <source>
        <dbReference type="Proteomes" id="UP000665026"/>
    </source>
</evidence>
<dbReference type="NCBIfam" id="TIGR01244">
    <property type="entry name" value="TIGR01244 family sulfur transferase"/>
    <property type="match status" value="1"/>
</dbReference>